<evidence type="ECO:0000256" key="1">
    <source>
        <dbReference type="ARBA" id="ARBA00004128"/>
    </source>
</evidence>
<evidence type="ECO:0000256" key="4">
    <source>
        <dbReference type="ARBA" id="ARBA00022692"/>
    </source>
</evidence>
<feature type="transmembrane region" description="Helical" evidence="8">
    <location>
        <begin position="166"/>
        <end position="192"/>
    </location>
</feature>
<dbReference type="EMBL" id="NBSH01000004">
    <property type="protein sequence ID" value="ORX38518.1"/>
    <property type="molecule type" value="Genomic_DNA"/>
</dbReference>
<reference evidence="9 10" key="1">
    <citation type="submission" date="2017-03" db="EMBL/GenBank/DDBJ databases">
        <title>Widespread Adenine N6-methylation of Active Genes in Fungi.</title>
        <authorList>
            <consortium name="DOE Joint Genome Institute"/>
            <person name="Mondo S.J."/>
            <person name="Dannebaum R.O."/>
            <person name="Kuo R.C."/>
            <person name="Louie K.B."/>
            <person name="Bewick A.J."/>
            <person name="Labutti K."/>
            <person name="Haridas S."/>
            <person name="Kuo A."/>
            <person name="Salamov A."/>
            <person name="Ahrendt S.R."/>
            <person name="Lau R."/>
            <person name="Bowen B.P."/>
            <person name="Lipzen A."/>
            <person name="Sullivan W."/>
            <person name="Andreopoulos W.B."/>
            <person name="Clum A."/>
            <person name="Lindquist E."/>
            <person name="Daum C."/>
            <person name="Northen T.R."/>
            <person name="Ramamoorthy G."/>
            <person name="Schmitz R.J."/>
            <person name="Gryganskyi A."/>
            <person name="Culley D."/>
            <person name="Magnuson J."/>
            <person name="James T.Y."/>
            <person name="O'Malley M.A."/>
            <person name="Stajich J.E."/>
            <person name="Spatafora J.W."/>
            <person name="Visel A."/>
            <person name="Grigoriev I.V."/>
        </authorList>
    </citation>
    <scope>NUCLEOTIDE SEQUENCE [LARGE SCALE GENOMIC DNA]</scope>
    <source>
        <strain evidence="9 10">NRRL Y-17943</strain>
    </source>
</reference>
<dbReference type="InterPro" id="IPR050495">
    <property type="entry name" value="ATG22/LtaA_families"/>
</dbReference>
<organism evidence="9 10">
    <name type="scientific">Kockovaella imperatae</name>
    <dbReference type="NCBI Taxonomy" id="4999"/>
    <lineage>
        <taxon>Eukaryota</taxon>
        <taxon>Fungi</taxon>
        <taxon>Dikarya</taxon>
        <taxon>Basidiomycota</taxon>
        <taxon>Agaricomycotina</taxon>
        <taxon>Tremellomycetes</taxon>
        <taxon>Tremellales</taxon>
        <taxon>Cuniculitremaceae</taxon>
        <taxon>Kockovaella</taxon>
    </lineage>
</organism>
<dbReference type="GO" id="GO:0032974">
    <property type="term" value="P:amino acid transmembrane export from vacuole"/>
    <property type="evidence" value="ECO:0007669"/>
    <property type="project" value="TreeGrafter"/>
</dbReference>
<feature type="transmembrane region" description="Helical" evidence="8">
    <location>
        <begin position="402"/>
        <end position="423"/>
    </location>
</feature>
<comment type="similarity">
    <text evidence="2 8">Belongs to the ATG22 family.</text>
</comment>
<feature type="transmembrane region" description="Helical" evidence="8">
    <location>
        <begin position="337"/>
        <end position="359"/>
    </location>
</feature>
<evidence type="ECO:0000313" key="9">
    <source>
        <dbReference type="EMBL" id="ORX38518.1"/>
    </source>
</evidence>
<proteinExistence type="inferred from homology"/>
<dbReference type="Pfam" id="PF11700">
    <property type="entry name" value="ATG22"/>
    <property type="match status" value="1"/>
</dbReference>
<feature type="transmembrane region" description="Helical" evidence="8">
    <location>
        <begin position="55"/>
        <end position="79"/>
    </location>
</feature>
<keyword evidence="5 8" id="KW-1133">Transmembrane helix</keyword>
<evidence type="ECO:0000313" key="10">
    <source>
        <dbReference type="Proteomes" id="UP000193218"/>
    </source>
</evidence>
<comment type="subcellular location">
    <subcellularLocation>
        <location evidence="1 8">Vacuole membrane</location>
        <topology evidence="1 8">Multi-pass membrane protein</topology>
    </subcellularLocation>
</comment>
<keyword evidence="4 8" id="KW-0812">Transmembrane</keyword>
<gene>
    <name evidence="9" type="ORF">BD324DRAFT_363661</name>
</gene>
<dbReference type="SUPFAM" id="SSF103473">
    <property type="entry name" value="MFS general substrate transporter"/>
    <property type="match status" value="1"/>
</dbReference>
<evidence type="ECO:0000256" key="3">
    <source>
        <dbReference type="ARBA" id="ARBA00022448"/>
    </source>
</evidence>
<sequence length="441" mass="48160">MYVKSAAVIFTLIMLLSVGSVADRPYWRKGLLIASVLGATISSVGYYFFPQEPFAALPLLTAVIMILSISFNVMTSTCFNGYLGVLARRTEESVSSTILPSTMDIANRDPGVPDHARAADEERRPLLRSSPPGISLRISRLSSTAFAIGLIGSIVCQFVFRKALEAGVSMVTCFAVTGLWTCLTGLPAMILLPARDPIVKDPHGVGYEDSDPVTQKPLRSTTALLRLFKSLGEMSNLRFAMLNWVLASDVCHTMPLVLILQSTDQLAFTPADVTTIALIAMSAGAVSSTLMPHVQAYTRITTKQILLVCTFIAGIQLLMGSSTLLNPHWGYKSRNAVFGTVALVGVGFGGYYSYARALWAELIPKGRETSFFSLYAIADRSASFFGPLMVAAITQSTGRFDYAWFLLLIMMLLSIPPLLWVNVEQGKIEADRYLEKEEHRP</sequence>
<dbReference type="RefSeq" id="XP_021872440.1">
    <property type="nucleotide sequence ID" value="XM_022012585.1"/>
</dbReference>
<feature type="transmembrane region" description="Helical" evidence="8">
    <location>
        <begin position="30"/>
        <end position="49"/>
    </location>
</feature>
<dbReference type="InterPro" id="IPR024671">
    <property type="entry name" value="Atg22-like"/>
</dbReference>
<keyword evidence="8" id="KW-0029">Amino-acid transport</keyword>
<feature type="transmembrane region" description="Helical" evidence="8">
    <location>
        <begin position="371"/>
        <end position="390"/>
    </location>
</feature>
<evidence type="ECO:0000256" key="7">
    <source>
        <dbReference type="ARBA" id="ARBA00023136"/>
    </source>
</evidence>
<evidence type="ECO:0000256" key="8">
    <source>
        <dbReference type="RuleBase" id="RU363073"/>
    </source>
</evidence>
<evidence type="ECO:0000256" key="6">
    <source>
        <dbReference type="ARBA" id="ARBA00023006"/>
    </source>
</evidence>
<dbReference type="OrthoDB" id="192733at2759"/>
<dbReference type="PANTHER" id="PTHR23519:SF1">
    <property type="entry name" value="AUTOPHAGY-RELATED PROTEIN 22"/>
    <property type="match status" value="1"/>
</dbReference>
<dbReference type="Proteomes" id="UP000193218">
    <property type="component" value="Unassembled WGS sequence"/>
</dbReference>
<dbReference type="GO" id="GO:0005774">
    <property type="term" value="C:vacuolar membrane"/>
    <property type="evidence" value="ECO:0007669"/>
    <property type="project" value="UniProtKB-SubCell"/>
</dbReference>
<accession>A0A1Y1UKE5</accession>
<feature type="transmembrane region" description="Helical" evidence="8">
    <location>
        <begin position="6"/>
        <end position="23"/>
    </location>
</feature>
<comment type="function">
    <text evidence="8">Vacuolar effluxer which mediate the efflux of amino acids resulting from autophagic degradation. The release of autophagic amino acids allows the maintenance of protein synthesis and viability during nitrogen starvation.</text>
</comment>
<comment type="caution">
    <text evidence="9">The sequence shown here is derived from an EMBL/GenBank/DDBJ whole genome shotgun (WGS) entry which is preliminary data.</text>
</comment>
<dbReference type="AlphaFoldDB" id="A0A1Y1UKE5"/>
<feature type="transmembrane region" description="Helical" evidence="8">
    <location>
        <begin position="138"/>
        <end position="160"/>
    </location>
</feature>
<comment type="caution">
    <text evidence="8">Lacks conserved residue(s) required for the propagation of feature annotation.</text>
</comment>
<name>A0A1Y1UKE5_9TREE</name>
<evidence type="ECO:0000256" key="5">
    <source>
        <dbReference type="ARBA" id="ARBA00022989"/>
    </source>
</evidence>
<keyword evidence="7 8" id="KW-0472">Membrane</keyword>
<dbReference type="InParanoid" id="A0A1Y1UKE5"/>
<keyword evidence="10" id="KW-1185">Reference proteome</keyword>
<dbReference type="Gene3D" id="1.20.1250.20">
    <property type="entry name" value="MFS general substrate transporter like domains"/>
    <property type="match status" value="1"/>
</dbReference>
<keyword evidence="8" id="KW-0926">Vacuole</keyword>
<dbReference type="InterPro" id="IPR036259">
    <property type="entry name" value="MFS_trans_sf"/>
</dbReference>
<keyword evidence="6 8" id="KW-0072">Autophagy</keyword>
<keyword evidence="3 8" id="KW-0813">Transport</keyword>
<dbReference type="PANTHER" id="PTHR23519">
    <property type="entry name" value="AUTOPHAGY-RELATED PROTEIN 22"/>
    <property type="match status" value="1"/>
</dbReference>
<evidence type="ECO:0000256" key="2">
    <source>
        <dbReference type="ARBA" id="ARBA00006978"/>
    </source>
</evidence>
<dbReference type="STRING" id="4999.A0A1Y1UKE5"/>
<dbReference type="GeneID" id="33554393"/>
<dbReference type="GO" id="GO:0006914">
    <property type="term" value="P:autophagy"/>
    <property type="evidence" value="ECO:0007669"/>
    <property type="project" value="UniProtKB-KW"/>
</dbReference>
<protein>
    <recommendedName>
        <fullName evidence="8">Autophagy-related protein</fullName>
    </recommendedName>
</protein>
<feature type="transmembrane region" description="Helical" evidence="8">
    <location>
        <begin position="305"/>
        <end position="325"/>
    </location>
</feature>